<keyword evidence="2" id="KW-1185">Reference proteome</keyword>
<protein>
    <submittedName>
        <fullName evidence="1">Uncharacterized protein</fullName>
    </submittedName>
</protein>
<dbReference type="AlphaFoldDB" id="A0AAE1XT63"/>
<proteinExistence type="predicted"/>
<dbReference type="Proteomes" id="UP001293254">
    <property type="component" value="Unassembled WGS sequence"/>
</dbReference>
<reference evidence="1" key="2">
    <citation type="journal article" date="2024" name="Plant">
        <title>Genomic evolution and insights into agronomic trait innovations of Sesamum species.</title>
        <authorList>
            <person name="Miao H."/>
            <person name="Wang L."/>
            <person name="Qu L."/>
            <person name="Liu H."/>
            <person name="Sun Y."/>
            <person name="Le M."/>
            <person name="Wang Q."/>
            <person name="Wei S."/>
            <person name="Zheng Y."/>
            <person name="Lin W."/>
            <person name="Duan Y."/>
            <person name="Cao H."/>
            <person name="Xiong S."/>
            <person name="Wang X."/>
            <person name="Wei L."/>
            <person name="Li C."/>
            <person name="Ma Q."/>
            <person name="Ju M."/>
            <person name="Zhao R."/>
            <person name="Li G."/>
            <person name="Mu C."/>
            <person name="Tian Q."/>
            <person name="Mei H."/>
            <person name="Zhang T."/>
            <person name="Gao T."/>
            <person name="Zhang H."/>
        </authorList>
    </citation>
    <scope>NUCLEOTIDE SEQUENCE</scope>
    <source>
        <strain evidence="1">3651</strain>
    </source>
</reference>
<evidence type="ECO:0000313" key="1">
    <source>
        <dbReference type="EMBL" id="KAK4417136.1"/>
    </source>
</evidence>
<name>A0AAE1XT63_9LAMI</name>
<evidence type="ECO:0000313" key="2">
    <source>
        <dbReference type="Proteomes" id="UP001293254"/>
    </source>
</evidence>
<gene>
    <name evidence="1" type="ORF">Salat_2539100</name>
</gene>
<comment type="caution">
    <text evidence="1">The sequence shown here is derived from an EMBL/GenBank/DDBJ whole genome shotgun (WGS) entry which is preliminary data.</text>
</comment>
<accession>A0AAE1XT63</accession>
<organism evidence="1 2">
    <name type="scientific">Sesamum alatum</name>
    <dbReference type="NCBI Taxonomy" id="300844"/>
    <lineage>
        <taxon>Eukaryota</taxon>
        <taxon>Viridiplantae</taxon>
        <taxon>Streptophyta</taxon>
        <taxon>Embryophyta</taxon>
        <taxon>Tracheophyta</taxon>
        <taxon>Spermatophyta</taxon>
        <taxon>Magnoliopsida</taxon>
        <taxon>eudicotyledons</taxon>
        <taxon>Gunneridae</taxon>
        <taxon>Pentapetalae</taxon>
        <taxon>asterids</taxon>
        <taxon>lamiids</taxon>
        <taxon>Lamiales</taxon>
        <taxon>Pedaliaceae</taxon>
        <taxon>Sesamum</taxon>
    </lineage>
</organism>
<dbReference type="EMBL" id="JACGWO010000010">
    <property type="protein sequence ID" value="KAK4417136.1"/>
    <property type="molecule type" value="Genomic_DNA"/>
</dbReference>
<reference evidence="1" key="1">
    <citation type="submission" date="2020-06" db="EMBL/GenBank/DDBJ databases">
        <authorList>
            <person name="Li T."/>
            <person name="Hu X."/>
            <person name="Zhang T."/>
            <person name="Song X."/>
            <person name="Zhang H."/>
            <person name="Dai N."/>
            <person name="Sheng W."/>
            <person name="Hou X."/>
            <person name="Wei L."/>
        </authorList>
    </citation>
    <scope>NUCLEOTIDE SEQUENCE</scope>
    <source>
        <strain evidence="1">3651</strain>
        <tissue evidence="1">Leaf</tissue>
    </source>
</reference>
<sequence length="132" mass="14473">MLPLRKGAKQKALAPISYSSQAASTSGMRASKSRFRRLLSYWPCLLDWLSPPRVGTFAFTNESLSSVIQRSFLMDDEKDPSFPTVTSGSNVNMDVASSSAMTLASNVRAHFDSAIVLSPIYSIRYSIPVAFN</sequence>